<feature type="transmembrane region" description="Helical" evidence="1">
    <location>
        <begin position="111"/>
        <end position="130"/>
    </location>
</feature>
<evidence type="ECO:0000313" key="3">
    <source>
        <dbReference type="Proteomes" id="UP000322530"/>
    </source>
</evidence>
<dbReference type="PANTHER" id="PTHR37314:SF4">
    <property type="entry name" value="UPF0700 TRANSMEMBRANE PROTEIN YOAK"/>
    <property type="match status" value="1"/>
</dbReference>
<proteinExistence type="predicted"/>
<feature type="transmembrane region" description="Helical" evidence="1">
    <location>
        <begin position="86"/>
        <end position="105"/>
    </location>
</feature>
<gene>
    <name evidence="2" type="ORF">KDI_45230</name>
</gene>
<dbReference type="Pfam" id="PF06912">
    <property type="entry name" value="DUF1275"/>
    <property type="match status" value="1"/>
</dbReference>
<keyword evidence="1" id="KW-0812">Transmembrane</keyword>
<name>A0A5A5TIY8_9CHLR</name>
<evidence type="ECO:0000256" key="1">
    <source>
        <dbReference type="SAM" id="Phobius"/>
    </source>
</evidence>
<dbReference type="InterPro" id="IPR010699">
    <property type="entry name" value="DUF1275"/>
</dbReference>
<feature type="transmembrane region" description="Helical" evidence="1">
    <location>
        <begin position="195"/>
        <end position="228"/>
    </location>
</feature>
<comment type="caution">
    <text evidence="2">The sequence shown here is derived from an EMBL/GenBank/DDBJ whole genome shotgun (WGS) entry which is preliminary data.</text>
</comment>
<evidence type="ECO:0000313" key="2">
    <source>
        <dbReference type="EMBL" id="GCF10959.1"/>
    </source>
</evidence>
<evidence type="ECO:0008006" key="4">
    <source>
        <dbReference type="Google" id="ProtNLM"/>
    </source>
</evidence>
<keyword evidence="1" id="KW-1133">Transmembrane helix</keyword>
<dbReference type="AlphaFoldDB" id="A0A5A5TIY8"/>
<sequence length="240" mass="26062">MPAENKDILLLSGTAGYFDALCYLGLQRVFPANMTGNTVLLGIALGKGMWEDALLTVSAVLGFCLGALLTTLLLKEQRPGVWTSQVVRLFGLEWILLFLFTLLWLFTQATFPTLGITILLILLASLAMGIQSATVMMLGFPGIVTTYITGTLTSLMGNLGNWLRPAHYQRQYPYISHAALTASQKHDIIRQASTWLVYLLGAVLGGAATLYLPTLSVCIPLITIALVIANTVIRQHPPTL</sequence>
<feature type="transmembrane region" description="Helical" evidence="1">
    <location>
        <begin position="53"/>
        <end position="74"/>
    </location>
</feature>
<reference evidence="2 3" key="1">
    <citation type="submission" date="2019-01" db="EMBL/GenBank/DDBJ databases">
        <title>Draft genome sequence of Dictyobacter sp. Uno17.</title>
        <authorList>
            <person name="Wang C.M."/>
            <person name="Zheng Y."/>
            <person name="Sakai Y."/>
            <person name="Abe K."/>
            <person name="Yokota A."/>
            <person name="Yabe S."/>
        </authorList>
    </citation>
    <scope>NUCLEOTIDE SEQUENCE [LARGE SCALE GENOMIC DNA]</scope>
    <source>
        <strain evidence="2 3">Uno17</strain>
    </source>
</reference>
<keyword evidence="3" id="KW-1185">Reference proteome</keyword>
<dbReference type="EMBL" id="BIXY01000088">
    <property type="protein sequence ID" value="GCF10959.1"/>
    <property type="molecule type" value="Genomic_DNA"/>
</dbReference>
<dbReference type="Proteomes" id="UP000322530">
    <property type="component" value="Unassembled WGS sequence"/>
</dbReference>
<accession>A0A5A5TIY8</accession>
<protein>
    <recommendedName>
        <fullName evidence="4">DUF1275 family protein</fullName>
    </recommendedName>
</protein>
<feature type="transmembrane region" description="Helical" evidence="1">
    <location>
        <begin position="137"/>
        <end position="156"/>
    </location>
</feature>
<dbReference type="PANTHER" id="PTHR37314">
    <property type="entry name" value="SLR0142 PROTEIN"/>
    <property type="match status" value="1"/>
</dbReference>
<organism evidence="2 3">
    <name type="scientific">Dictyobacter arantiisoli</name>
    <dbReference type="NCBI Taxonomy" id="2014874"/>
    <lineage>
        <taxon>Bacteria</taxon>
        <taxon>Bacillati</taxon>
        <taxon>Chloroflexota</taxon>
        <taxon>Ktedonobacteria</taxon>
        <taxon>Ktedonobacterales</taxon>
        <taxon>Dictyobacteraceae</taxon>
        <taxon>Dictyobacter</taxon>
    </lineage>
</organism>
<keyword evidence="1" id="KW-0472">Membrane</keyword>